<feature type="binding site" evidence="5">
    <location>
        <position position="136"/>
    </location>
    <ligand>
        <name>NADP(+)</name>
        <dbReference type="ChEBI" id="CHEBI:58349"/>
    </ligand>
</feature>
<dbReference type="Proteomes" id="UP000256650">
    <property type="component" value="Unassembled WGS sequence"/>
</dbReference>
<dbReference type="GO" id="GO:0070401">
    <property type="term" value="F:NADP+ binding"/>
    <property type="evidence" value="ECO:0007669"/>
    <property type="project" value="UniProtKB-UniRule"/>
</dbReference>
<keyword evidence="5" id="KW-0511">Multifunctional enzyme</keyword>
<keyword evidence="4 5" id="KW-0413">Isomerase</keyword>
<comment type="function">
    <text evidence="5">Catalyzes the two-step NADP-dependent conversion of GDP-4-dehydro-6-deoxy-D-mannose to GDP-fucose, involving an epimerase and a reductase reaction.</text>
</comment>
<evidence type="ECO:0000256" key="5">
    <source>
        <dbReference type="HAMAP-Rule" id="MF_00956"/>
    </source>
</evidence>
<evidence type="ECO:0000256" key="3">
    <source>
        <dbReference type="ARBA" id="ARBA00023002"/>
    </source>
</evidence>
<dbReference type="Gene3D" id="3.90.25.10">
    <property type="entry name" value="UDP-galactose 4-epimerase, domain 1"/>
    <property type="match status" value="1"/>
</dbReference>
<comment type="caution">
    <text evidence="7">The sequence shown here is derived from an EMBL/GenBank/DDBJ whole genome shotgun (WGS) entry which is preliminary data.</text>
</comment>
<dbReference type="EMBL" id="NXLS01000013">
    <property type="protein sequence ID" value="RDU61617.1"/>
    <property type="molecule type" value="Genomic_DNA"/>
</dbReference>
<comment type="caution">
    <text evidence="5">Lacks conserved residue(s) required for the propagation of feature annotation.</text>
</comment>
<evidence type="ECO:0000256" key="1">
    <source>
        <dbReference type="ARBA" id="ARBA00005959"/>
    </source>
</evidence>
<comment type="catalytic activity">
    <reaction evidence="5">
        <text>GDP-beta-L-fucose + NADP(+) = GDP-4-dehydro-alpha-D-rhamnose + NADPH + H(+)</text>
        <dbReference type="Rhea" id="RHEA:18885"/>
        <dbReference type="ChEBI" id="CHEBI:15378"/>
        <dbReference type="ChEBI" id="CHEBI:57273"/>
        <dbReference type="ChEBI" id="CHEBI:57783"/>
        <dbReference type="ChEBI" id="CHEBI:57964"/>
        <dbReference type="ChEBI" id="CHEBI:58349"/>
        <dbReference type="EC" id="1.1.1.271"/>
    </reaction>
</comment>
<dbReference type="OrthoDB" id="9811425at2"/>
<evidence type="ECO:0000256" key="4">
    <source>
        <dbReference type="ARBA" id="ARBA00023235"/>
    </source>
</evidence>
<proteinExistence type="inferred from homology"/>
<evidence type="ECO:0000313" key="8">
    <source>
        <dbReference type="Proteomes" id="UP000256650"/>
    </source>
</evidence>
<dbReference type="GO" id="GO:0050577">
    <property type="term" value="F:GDP-L-fucose synthase activity"/>
    <property type="evidence" value="ECO:0007669"/>
    <property type="project" value="UniProtKB-UniRule"/>
</dbReference>
<keyword evidence="8" id="KW-1185">Reference proteome</keyword>
<dbReference type="InterPro" id="IPR036291">
    <property type="entry name" value="NAD(P)-bd_dom_sf"/>
</dbReference>
<dbReference type="HAMAP" id="MF_00956">
    <property type="entry name" value="GDP_fucose_synth"/>
    <property type="match status" value="1"/>
</dbReference>
<dbReference type="PANTHER" id="PTHR43238">
    <property type="entry name" value="GDP-L-FUCOSE SYNTHASE"/>
    <property type="match status" value="1"/>
</dbReference>
<reference evidence="7 8" key="1">
    <citation type="submission" date="2018-04" db="EMBL/GenBank/DDBJ databases">
        <title>Novel Campyloabacter and Helicobacter Species and Strains.</title>
        <authorList>
            <person name="Mannion A.J."/>
            <person name="Shen Z."/>
            <person name="Fox J.G."/>
        </authorList>
    </citation>
    <scope>NUCLEOTIDE SEQUENCE [LARGE SCALE GENOMIC DNA]</scope>
    <source>
        <strain evidence="7 8">MIT 99-5101</strain>
    </source>
</reference>
<dbReference type="GeneID" id="82536426"/>
<feature type="binding site" evidence="5">
    <location>
        <position position="176"/>
    </location>
    <ligand>
        <name>NADP(+)</name>
        <dbReference type="ChEBI" id="CHEBI:58349"/>
    </ligand>
</feature>
<dbReference type="PANTHER" id="PTHR43238:SF1">
    <property type="entry name" value="GDP-L-FUCOSE SYNTHASE"/>
    <property type="match status" value="1"/>
</dbReference>
<feature type="binding site" evidence="5">
    <location>
        <begin position="160"/>
        <end position="163"/>
    </location>
    <ligand>
        <name>NADP(+)</name>
        <dbReference type="ChEBI" id="CHEBI:58349"/>
    </ligand>
</feature>
<feature type="active site" description="Proton donor/acceptor" evidence="5">
    <location>
        <position position="132"/>
    </location>
</feature>
<dbReference type="Pfam" id="PF01370">
    <property type="entry name" value="Epimerase"/>
    <property type="match status" value="1"/>
</dbReference>
<feature type="binding site" evidence="5">
    <location>
        <begin position="101"/>
        <end position="104"/>
    </location>
    <ligand>
        <name>NADP(+)</name>
        <dbReference type="ChEBI" id="CHEBI:58349"/>
    </ligand>
</feature>
<dbReference type="InterPro" id="IPR001509">
    <property type="entry name" value="Epimerase_deHydtase"/>
</dbReference>
<dbReference type="CDD" id="cd05239">
    <property type="entry name" value="GDP_FS_SDR_e"/>
    <property type="match status" value="1"/>
</dbReference>
<comment type="similarity">
    <text evidence="1 5">Belongs to the NAD(P)-dependent epimerase/dehydratase family. Fucose synthase subfamily.</text>
</comment>
<protein>
    <recommendedName>
        <fullName evidence="5">GDP-L-fucose synthase</fullName>
        <ecNumber evidence="5">1.1.1.271</ecNumber>
    </recommendedName>
    <alternativeName>
        <fullName evidence="5">GDP-4-keto-6-deoxy-D-mannose-3,5-epimerase-4-reductase</fullName>
    </alternativeName>
</protein>
<sequence length="308" mass="34874">MKILITGGSGMVGRNLLEKSQSLSYEILLPTRAQMDLLSLSSIQRFLKDNKPDCIVHCAGLVGGIAANIAKPVEFLSENAYIGLNLINESVKIGIKRFLNLASSCMYPRNAPNPLKEEYILTGELEPTNEGYALAKILATRMCEYITRTQNGYLYKTAIPCNLYGKYDKFEPTRAHLIPAVIAKIHNAKQQNLKEVEIWGDGSARREFMYAEDLADFVFYALENFEKMPQNLNVGLGYDYNINEYYQTIAKIIGYEGEFCHNIQKPSGMQQKLIDNTRLKAFGWNPKTTLESGIQKTYEYFLTQQGKE</sequence>
<accession>A0A3D8I918</accession>
<dbReference type="Gene3D" id="3.40.50.720">
    <property type="entry name" value="NAD(P)-binding Rossmann-like Domain"/>
    <property type="match status" value="1"/>
</dbReference>
<dbReference type="GO" id="GO:0042351">
    <property type="term" value="P:'de novo' GDP-L-fucose biosynthetic process"/>
    <property type="evidence" value="ECO:0007669"/>
    <property type="project" value="UniProtKB-UniRule"/>
</dbReference>
<dbReference type="GO" id="GO:0016853">
    <property type="term" value="F:isomerase activity"/>
    <property type="evidence" value="ECO:0007669"/>
    <property type="project" value="UniProtKB-KW"/>
</dbReference>
<feature type="binding site" evidence="5">
    <location>
        <position position="199"/>
    </location>
    <ligand>
        <name>substrate</name>
    </ligand>
</feature>
<dbReference type="AlphaFoldDB" id="A0A3D8I918"/>
<dbReference type="EC" id="1.1.1.271" evidence="5"/>
<feature type="domain" description="NAD-dependent epimerase/dehydratase" evidence="6">
    <location>
        <begin position="3"/>
        <end position="235"/>
    </location>
</feature>
<feature type="site" description="Important for catalytic activity" evidence="5">
    <location>
        <position position="105"/>
    </location>
</feature>
<evidence type="ECO:0000313" key="7">
    <source>
        <dbReference type="EMBL" id="RDU61617.1"/>
    </source>
</evidence>
<evidence type="ECO:0000259" key="6">
    <source>
        <dbReference type="Pfam" id="PF01370"/>
    </source>
</evidence>
<dbReference type="InterPro" id="IPR028614">
    <property type="entry name" value="GDP_fucose/colitose_synth"/>
</dbReference>
<dbReference type="SUPFAM" id="SSF51735">
    <property type="entry name" value="NAD(P)-binding Rossmann-fold domains"/>
    <property type="match status" value="1"/>
</dbReference>
<feature type="binding site" evidence="5">
    <location>
        <position position="206"/>
    </location>
    <ligand>
        <name>substrate</name>
    </ligand>
</feature>
<gene>
    <name evidence="5" type="primary">fcl</name>
    <name evidence="7" type="ORF">CQA43_09050</name>
</gene>
<dbReference type="RefSeq" id="WP_115552275.1">
    <property type="nucleotide sequence ID" value="NZ_CAPHNE010000041.1"/>
</dbReference>
<keyword evidence="2 5" id="KW-0521">NADP</keyword>
<dbReference type="UniPathway" id="UPA00128">
    <property type="reaction ID" value="UER00191"/>
</dbReference>
<name>A0A3D8I918_9HELI</name>
<feature type="binding site" evidence="5">
    <location>
        <begin position="7"/>
        <end position="13"/>
    </location>
    <ligand>
        <name>NADP(+)</name>
        <dbReference type="ChEBI" id="CHEBI:58349"/>
    </ligand>
</feature>
<evidence type="ECO:0000256" key="2">
    <source>
        <dbReference type="ARBA" id="ARBA00022857"/>
    </source>
</evidence>
<keyword evidence="3 5" id="KW-0560">Oxidoreductase</keyword>
<comment type="pathway">
    <text evidence="5">Nucleotide-sugar biosynthesis; GDP-L-fucose biosynthesis via de novo pathway; GDP-L-fucose from GDP-alpha-D-mannose: step 2/2.</text>
</comment>
<organism evidence="7 8">
    <name type="scientific">Helicobacter ganmani</name>
    <dbReference type="NCBI Taxonomy" id="60246"/>
    <lineage>
        <taxon>Bacteria</taxon>
        <taxon>Pseudomonadati</taxon>
        <taxon>Campylobacterota</taxon>
        <taxon>Epsilonproteobacteria</taxon>
        <taxon>Campylobacterales</taxon>
        <taxon>Helicobacteraceae</taxon>
        <taxon>Helicobacter</taxon>
    </lineage>
</organism>
<feature type="binding site" evidence="5">
    <location>
        <position position="184"/>
    </location>
    <ligand>
        <name>substrate</name>
    </ligand>
</feature>
<feature type="site" description="Important for catalytic activity" evidence="5">
    <location>
        <position position="103"/>
    </location>
</feature>